<evidence type="ECO:0000313" key="1">
    <source>
        <dbReference type="EMBL" id="KAG5206927.1"/>
    </source>
</evidence>
<comment type="caution">
    <text evidence="1">The sequence shown here is derived from an EMBL/GenBank/DDBJ whole genome shotgun (WGS) entry which is preliminary data.</text>
</comment>
<accession>A0A836AA27</accession>
<name>A0A836AA27_SHEEP</name>
<sequence>MDEDTETQRMKAANQDTVVSRTDCLILRDSLMGKTEEYERSSKGAPSPWQGVPKNRSLSYSPLGSFADIPPLQAHLAGASPRRLSLQCQLEKPATAKGQDGGWAVTGPPSDATQDFDVGPDIALVDVMQLIQPLPFHSPPHSGSLLPGLTLGSLVFQPVDMLTDAKLAHPRGVKTSAFTSPAYLVLERGVLLGKFWGISASANGSHDIRHL</sequence>
<organism evidence="1 2">
    <name type="scientific">Ovis aries</name>
    <name type="common">Sheep</name>
    <dbReference type="NCBI Taxonomy" id="9940"/>
    <lineage>
        <taxon>Eukaryota</taxon>
        <taxon>Metazoa</taxon>
        <taxon>Chordata</taxon>
        <taxon>Craniata</taxon>
        <taxon>Vertebrata</taxon>
        <taxon>Euteleostomi</taxon>
        <taxon>Mammalia</taxon>
        <taxon>Eutheria</taxon>
        <taxon>Laurasiatheria</taxon>
        <taxon>Artiodactyla</taxon>
        <taxon>Ruminantia</taxon>
        <taxon>Pecora</taxon>
        <taxon>Bovidae</taxon>
        <taxon>Caprinae</taxon>
        <taxon>Ovis</taxon>
    </lineage>
</organism>
<dbReference type="Proteomes" id="UP000664991">
    <property type="component" value="Unassembled WGS sequence"/>
</dbReference>
<reference evidence="1 2" key="1">
    <citation type="submission" date="2020-12" db="EMBL/GenBank/DDBJ databases">
        <title>De novo assembly of Tibetan sheep genome.</title>
        <authorList>
            <person name="Li X."/>
        </authorList>
    </citation>
    <scope>NUCLEOTIDE SEQUENCE [LARGE SCALE GENOMIC DNA]</scope>
    <source>
        <tissue evidence="1">Heart</tissue>
    </source>
</reference>
<dbReference type="EMBL" id="JAEMGP010000007">
    <property type="protein sequence ID" value="KAG5206927.1"/>
    <property type="molecule type" value="Genomic_DNA"/>
</dbReference>
<dbReference type="AlphaFoldDB" id="A0A836AA27"/>
<evidence type="ECO:0000313" key="2">
    <source>
        <dbReference type="Proteomes" id="UP000664991"/>
    </source>
</evidence>
<protein>
    <submittedName>
        <fullName evidence="1">Uncharacterized protein</fullName>
    </submittedName>
</protein>
<proteinExistence type="predicted"/>
<gene>
    <name evidence="1" type="ORF">JEQ12_018500</name>
</gene>